<dbReference type="AlphaFoldDB" id="A0A0A8YA11"/>
<keyword evidence="1" id="KW-0812">Transmembrane</keyword>
<feature type="transmembrane region" description="Helical" evidence="1">
    <location>
        <begin position="7"/>
        <end position="29"/>
    </location>
</feature>
<sequence>MVHRHQALCLPFSIAWSIATLPCLPFTTLPYKTTLYLHRQLLHFIKLITTLKFPFHAMFLLIDNL</sequence>
<accession>A0A0A8YA11</accession>
<name>A0A0A8YA11_ARUDO</name>
<reference evidence="2" key="2">
    <citation type="journal article" date="2015" name="Data Brief">
        <title>Shoot transcriptome of the giant reed, Arundo donax.</title>
        <authorList>
            <person name="Barrero R.A."/>
            <person name="Guerrero F.D."/>
            <person name="Moolhuijzen P."/>
            <person name="Goolsby J.A."/>
            <person name="Tidwell J."/>
            <person name="Bellgard S.E."/>
            <person name="Bellgard M.I."/>
        </authorList>
    </citation>
    <scope>NUCLEOTIDE SEQUENCE</scope>
    <source>
        <tissue evidence="2">Shoot tissue taken approximately 20 cm above the soil surface</tissue>
    </source>
</reference>
<reference evidence="2" key="1">
    <citation type="submission" date="2014-09" db="EMBL/GenBank/DDBJ databases">
        <authorList>
            <person name="Magalhaes I.L.F."/>
            <person name="Oliveira U."/>
            <person name="Santos F.R."/>
            <person name="Vidigal T.H.D.A."/>
            <person name="Brescovit A.D."/>
            <person name="Santos A.J."/>
        </authorList>
    </citation>
    <scope>NUCLEOTIDE SEQUENCE</scope>
    <source>
        <tissue evidence="2">Shoot tissue taken approximately 20 cm above the soil surface</tissue>
    </source>
</reference>
<organism evidence="2">
    <name type="scientific">Arundo donax</name>
    <name type="common">Giant reed</name>
    <name type="synonym">Donax arundinaceus</name>
    <dbReference type="NCBI Taxonomy" id="35708"/>
    <lineage>
        <taxon>Eukaryota</taxon>
        <taxon>Viridiplantae</taxon>
        <taxon>Streptophyta</taxon>
        <taxon>Embryophyta</taxon>
        <taxon>Tracheophyta</taxon>
        <taxon>Spermatophyta</taxon>
        <taxon>Magnoliopsida</taxon>
        <taxon>Liliopsida</taxon>
        <taxon>Poales</taxon>
        <taxon>Poaceae</taxon>
        <taxon>PACMAD clade</taxon>
        <taxon>Arundinoideae</taxon>
        <taxon>Arundineae</taxon>
        <taxon>Arundo</taxon>
    </lineage>
</organism>
<keyword evidence="1" id="KW-0472">Membrane</keyword>
<protein>
    <submittedName>
        <fullName evidence="2">Uncharacterized protein</fullName>
    </submittedName>
</protein>
<evidence type="ECO:0000256" key="1">
    <source>
        <dbReference type="SAM" id="Phobius"/>
    </source>
</evidence>
<evidence type="ECO:0000313" key="2">
    <source>
        <dbReference type="EMBL" id="JAD22163.1"/>
    </source>
</evidence>
<keyword evidence="1" id="KW-1133">Transmembrane helix</keyword>
<dbReference type="EMBL" id="GBRH01275732">
    <property type="protein sequence ID" value="JAD22163.1"/>
    <property type="molecule type" value="Transcribed_RNA"/>
</dbReference>
<proteinExistence type="predicted"/>